<feature type="compositionally biased region" description="Polar residues" evidence="9">
    <location>
        <begin position="90"/>
        <end position="99"/>
    </location>
</feature>
<feature type="compositionally biased region" description="Basic and acidic residues" evidence="9">
    <location>
        <begin position="1"/>
        <end position="13"/>
    </location>
</feature>
<reference evidence="11" key="1">
    <citation type="submission" date="2024-10" db="EMBL/GenBank/DDBJ databases">
        <authorList>
            <person name="Ryan C."/>
        </authorList>
    </citation>
    <scope>NUCLEOTIDE SEQUENCE [LARGE SCALE GENOMIC DNA]</scope>
</reference>
<feature type="domain" description="C2H2-type" evidence="10">
    <location>
        <begin position="46"/>
        <end position="73"/>
    </location>
</feature>
<keyword evidence="12" id="KW-1185">Reference proteome</keyword>
<keyword evidence="5" id="KW-0805">Transcription regulation</keyword>
<dbReference type="PANTHER" id="PTHR45801:SF117">
    <property type="entry name" value="OS07G0417400 PROTEIN"/>
    <property type="match status" value="1"/>
</dbReference>
<name>A0ABC9EGB0_9POAL</name>
<feature type="region of interest" description="Disordered" evidence="9">
    <location>
        <begin position="117"/>
        <end position="137"/>
    </location>
</feature>
<evidence type="ECO:0000256" key="1">
    <source>
        <dbReference type="ARBA" id="ARBA00004123"/>
    </source>
</evidence>
<evidence type="ECO:0000256" key="8">
    <source>
        <dbReference type="PROSITE-ProRule" id="PRU00042"/>
    </source>
</evidence>
<organism evidence="11 12">
    <name type="scientific">Urochloa decumbens</name>
    <dbReference type="NCBI Taxonomy" id="240449"/>
    <lineage>
        <taxon>Eukaryota</taxon>
        <taxon>Viridiplantae</taxon>
        <taxon>Streptophyta</taxon>
        <taxon>Embryophyta</taxon>
        <taxon>Tracheophyta</taxon>
        <taxon>Spermatophyta</taxon>
        <taxon>Magnoliopsida</taxon>
        <taxon>Liliopsida</taxon>
        <taxon>Poales</taxon>
        <taxon>Poaceae</taxon>
        <taxon>PACMAD clade</taxon>
        <taxon>Panicoideae</taxon>
        <taxon>Panicodae</taxon>
        <taxon>Paniceae</taxon>
        <taxon>Melinidinae</taxon>
        <taxon>Urochloa</taxon>
    </lineage>
</organism>
<dbReference type="InterPro" id="IPR052426">
    <property type="entry name" value="Plant_dev_regulator"/>
</dbReference>
<feature type="compositionally biased region" description="Low complexity" evidence="9">
    <location>
        <begin position="117"/>
        <end position="131"/>
    </location>
</feature>
<feature type="compositionally biased region" description="Low complexity" evidence="9">
    <location>
        <begin position="75"/>
        <end position="89"/>
    </location>
</feature>
<evidence type="ECO:0000256" key="6">
    <source>
        <dbReference type="ARBA" id="ARBA00023163"/>
    </source>
</evidence>
<dbReference type="EMBL" id="OZ075114">
    <property type="protein sequence ID" value="CAL5056523.1"/>
    <property type="molecule type" value="Genomic_DNA"/>
</dbReference>
<proteinExistence type="predicted"/>
<accession>A0ABC9EGB0</accession>
<evidence type="ECO:0000259" key="10">
    <source>
        <dbReference type="PROSITE" id="PS50157"/>
    </source>
</evidence>
<dbReference type="InterPro" id="IPR013087">
    <property type="entry name" value="Znf_C2H2_type"/>
</dbReference>
<protein>
    <recommendedName>
        <fullName evidence="10">C2H2-type domain-containing protein</fullName>
    </recommendedName>
</protein>
<evidence type="ECO:0000256" key="5">
    <source>
        <dbReference type="ARBA" id="ARBA00023015"/>
    </source>
</evidence>
<dbReference type="GO" id="GO:0008270">
    <property type="term" value="F:zinc ion binding"/>
    <property type="evidence" value="ECO:0007669"/>
    <property type="project" value="UniProtKB-KW"/>
</dbReference>
<evidence type="ECO:0000256" key="9">
    <source>
        <dbReference type="SAM" id="MobiDB-lite"/>
    </source>
</evidence>
<dbReference type="InterPro" id="IPR036236">
    <property type="entry name" value="Znf_C2H2_sf"/>
</dbReference>
<evidence type="ECO:0000313" key="11">
    <source>
        <dbReference type="EMBL" id="CAL5056523.1"/>
    </source>
</evidence>
<comment type="subcellular location">
    <subcellularLocation>
        <location evidence="1">Nucleus</location>
    </subcellularLocation>
</comment>
<evidence type="ECO:0000256" key="7">
    <source>
        <dbReference type="ARBA" id="ARBA00023242"/>
    </source>
</evidence>
<dbReference type="PROSITE" id="PS50157">
    <property type="entry name" value="ZINC_FINGER_C2H2_2"/>
    <property type="match status" value="1"/>
</dbReference>
<keyword evidence="7" id="KW-0539">Nucleus</keyword>
<evidence type="ECO:0000256" key="4">
    <source>
        <dbReference type="ARBA" id="ARBA00022833"/>
    </source>
</evidence>
<sequence length="201" mass="21181">MDLSRDETKDEGARTTSPSGEVDDDKDLQKQRSDEDDDDEGTRQPYKCTFCRRGFPTAQALGGHMNVHRRHRGRSSAAASPTTGGAAPPQGSSSYEQQPYYSTTTAAVVAFGQTDPASGASTAAGGALSSLHAERRRRPYELRLFGRDCAAAGRGREGGAGAGGDVRRDRCYARDDRDGGDHGGGGEELDLELRLGGAAGS</sequence>
<dbReference type="PANTHER" id="PTHR45801">
    <property type="entry name" value="OS07G0101800 PROTEIN"/>
    <property type="match status" value="1"/>
</dbReference>
<dbReference type="SMART" id="SM00355">
    <property type="entry name" value="ZnF_C2H2"/>
    <property type="match status" value="1"/>
</dbReference>
<gene>
    <name evidence="11" type="ORF">URODEC1_LOCUS95090</name>
</gene>
<evidence type="ECO:0000313" key="12">
    <source>
        <dbReference type="Proteomes" id="UP001497457"/>
    </source>
</evidence>
<dbReference type="PROSITE" id="PS00028">
    <property type="entry name" value="ZINC_FINGER_C2H2_1"/>
    <property type="match status" value="1"/>
</dbReference>
<evidence type="ECO:0000256" key="3">
    <source>
        <dbReference type="ARBA" id="ARBA00022771"/>
    </source>
</evidence>
<keyword evidence="3 8" id="KW-0863">Zinc-finger</keyword>
<dbReference type="Proteomes" id="UP001497457">
    <property type="component" value="Chromosome 4rd"/>
</dbReference>
<feature type="region of interest" description="Disordered" evidence="9">
    <location>
        <begin position="1"/>
        <end position="49"/>
    </location>
</feature>
<keyword evidence="6" id="KW-0804">Transcription</keyword>
<feature type="region of interest" description="Disordered" evidence="9">
    <location>
        <begin position="61"/>
        <end position="99"/>
    </location>
</feature>
<dbReference type="GO" id="GO:0005634">
    <property type="term" value="C:nucleus"/>
    <property type="evidence" value="ECO:0007669"/>
    <property type="project" value="UniProtKB-SubCell"/>
</dbReference>
<keyword evidence="4" id="KW-0862">Zinc</keyword>
<dbReference type="Pfam" id="PF13912">
    <property type="entry name" value="zf-C2H2_6"/>
    <property type="match status" value="1"/>
</dbReference>
<dbReference type="Gene3D" id="3.30.160.60">
    <property type="entry name" value="Classic Zinc Finger"/>
    <property type="match status" value="1"/>
</dbReference>
<evidence type="ECO:0000256" key="2">
    <source>
        <dbReference type="ARBA" id="ARBA00022723"/>
    </source>
</evidence>
<keyword evidence="2" id="KW-0479">Metal-binding</keyword>
<dbReference type="AlphaFoldDB" id="A0ABC9EGB0"/>
<feature type="region of interest" description="Disordered" evidence="9">
    <location>
        <begin position="152"/>
        <end position="201"/>
    </location>
</feature>
<dbReference type="SUPFAM" id="SSF57667">
    <property type="entry name" value="beta-beta-alpha zinc fingers"/>
    <property type="match status" value="1"/>
</dbReference>
<feature type="compositionally biased region" description="Basic and acidic residues" evidence="9">
    <location>
        <begin position="165"/>
        <end position="185"/>
    </location>
</feature>